<name>A0A6P1TGM7_9FIRM</name>
<dbReference type="CDD" id="cd00009">
    <property type="entry name" value="AAA"/>
    <property type="match status" value="1"/>
</dbReference>
<reference evidence="3 4" key="1">
    <citation type="submission" date="2020-01" db="EMBL/GenBank/DDBJ databases">
        <title>Genome analysis of Anaerocolumna sp. CBA3638.</title>
        <authorList>
            <person name="Kim J."/>
            <person name="Roh S.W."/>
        </authorList>
    </citation>
    <scope>NUCLEOTIDE SEQUENCE [LARGE SCALE GENOMIC DNA]</scope>
    <source>
        <strain evidence="3 4">CBA3638</strain>
    </source>
</reference>
<dbReference type="Pfam" id="PF14559">
    <property type="entry name" value="TPR_19"/>
    <property type="match status" value="1"/>
</dbReference>
<feature type="domain" description="ATPase AAA-type core" evidence="2">
    <location>
        <begin position="509"/>
        <end position="600"/>
    </location>
</feature>
<keyword evidence="4" id="KW-1185">Reference proteome</keyword>
<dbReference type="InterPro" id="IPR011990">
    <property type="entry name" value="TPR-like_helical_dom_sf"/>
</dbReference>
<feature type="compositionally biased region" description="Basic and acidic residues" evidence="1">
    <location>
        <begin position="338"/>
        <end position="347"/>
    </location>
</feature>
<feature type="region of interest" description="Disordered" evidence="1">
    <location>
        <begin position="235"/>
        <end position="260"/>
    </location>
</feature>
<proteinExistence type="predicted"/>
<dbReference type="InterPro" id="IPR003959">
    <property type="entry name" value="ATPase_AAA_core"/>
</dbReference>
<dbReference type="SUPFAM" id="SSF48452">
    <property type="entry name" value="TPR-like"/>
    <property type="match status" value="1"/>
</dbReference>
<feature type="region of interest" description="Disordered" evidence="1">
    <location>
        <begin position="283"/>
        <end position="395"/>
    </location>
</feature>
<dbReference type="AlphaFoldDB" id="A0A6P1TGM7"/>
<feature type="compositionally biased region" description="Polar residues" evidence="1">
    <location>
        <begin position="306"/>
        <end position="316"/>
    </location>
</feature>
<organism evidence="3 4">
    <name type="scientific">Anaerocolumna sedimenticola</name>
    <dbReference type="NCBI Taxonomy" id="2696063"/>
    <lineage>
        <taxon>Bacteria</taxon>
        <taxon>Bacillati</taxon>
        <taxon>Bacillota</taxon>
        <taxon>Clostridia</taxon>
        <taxon>Lachnospirales</taxon>
        <taxon>Lachnospiraceae</taxon>
        <taxon>Anaerocolumna</taxon>
    </lineage>
</organism>
<dbReference type="EMBL" id="CP048000">
    <property type="protein sequence ID" value="QHQ60370.1"/>
    <property type="molecule type" value="Genomic_DNA"/>
</dbReference>
<feature type="compositionally biased region" description="Acidic residues" evidence="1">
    <location>
        <begin position="348"/>
        <end position="364"/>
    </location>
</feature>
<evidence type="ECO:0000259" key="2">
    <source>
        <dbReference type="Pfam" id="PF00004"/>
    </source>
</evidence>
<dbReference type="Proteomes" id="UP000464314">
    <property type="component" value="Chromosome"/>
</dbReference>
<dbReference type="GO" id="GO:0005524">
    <property type="term" value="F:ATP binding"/>
    <property type="evidence" value="ECO:0007669"/>
    <property type="project" value="InterPro"/>
</dbReference>
<gene>
    <name evidence="3" type="ORF">Ana3638_05945</name>
</gene>
<dbReference type="KEGG" id="anr:Ana3638_05945"/>
<dbReference type="Gene3D" id="3.40.50.300">
    <property type="entry name" value="P-loop containing nucleotide triphosphate hydrolases"/>
    <property type="match status" value="1"/>
</dbReference>
<protein>
    <recommendedName>
        <fullName evidence="2">ATPase AAA-type core domain-containing protein</fullName>
    </recommendedName>
</protein>
<evidence type="ECO:0000313" key="3">
    <source>
        <dbReference type="EMBL" id="QHQ60370.1"/>
    </source>
</evidence>
<dbReference type="InterPro" id="IPR027417">
    <property type="entry name" value="P-loop_NTPase"/>
</dbReference>
<dbReference type="Gene3D" id="1.25.40.10">
    <property type="entry name" value="Tetratricopeptide repeat domain"/>
    <property type="match status" value="1"/>
</dbReference>
<dbReference type="GO" id="GO:0016887">
    <property type="term" value="F:ATP hydrolysis activity"/>
    <property type="evidence" value="ECO:0007669"/>
    <property type="project" value="InterPro"/>
</dbReference>
<accession>A0A6P1TGM7</accession>
<feature type="compositionally biased region" description="Acidic residues" evidence="1">
    <location>
        <begin position="382"/>
        <end position="395"/>
    </location>
</feature>
<evidence type="ECO:0000256" key="1">
    <source>
        <dbReference type="SAM" id="MobiDB-lite"/>
    </source>
</evidence>
<sequence>MERYDNIVKIEEIRRLVESGQYEIAMKVLDTMDIAKIKALTDMSIIADVYTQNERYEEAMEVLTKIYGKTKTRRVLYQLVELSIKRGNIPDAEDYLEKYIKAAPQDPNRYILRYWIDKLNREPFEVLIASLEKLKEFEYYEMWAYELAKLYHKAGMKDKCVRECSDIILWFGDGIYVEKAKLLKGYYVGEINPIHMLKAKEKKEAEKKLGLDKTKDYSVMRNQIDQFLADEDYSDDQKAAMQQAQSGELENDNENTEGKDPELQEFFKKVARKLEKGVSYKKDLEYPGKGTDNTGEEAENAEKVSENNPIRNTISSIVKEIESEPDNESEALYSKNLNHNEEDRYPEETEETEEDRYPEEDEIQEINNSANEETEESRYPEETEETEEDRYPEEDEIQEINNTAANEETEETTDEKIVTIQEETASLSDEKNNKTSENEIKVMKQPAISLGKNKRESQYIPGKFDSILSEAGMNYEKDFGYFIRMDSCRNQIESCLESILSDYTKTNHMIIIGERKSGKTTLAKKISKALYGLNYINTNRVAKITASKLNGISLESKKDKLVNSSLIIEEAGSLDSEAVEQLLSLIQNLSENIFVILEDNQKGMKNLLDRNPKLGEVFSSTIKLPVYSKEDLSGFAFAYIRNNDYEFTREVKTAFEREIENIIHSVKEEDHLEAVMELAKRAKTSADERNKSLLSDIILDRDLSSEDFLYIKKEDFL</sequence>
<dbReference type="SUPFAM" id="SSF52540">
    <property type="entry name" value="P-loop containing nucleoside triphosphate hydrolases"/>
    <property type="match status" value="1"/>
</dbReference>
<dbReference type="RefSeq" id="WP_161837206.1">
    <property type="nucleotide sequence ID" value="NZ_CP048000.1"/>
</dbReference>
<dbReference type="Pfam" id="PF00004">
    <property type="entry name" value="AAA"/>
    <property type="match status" value="1"/>
</dbReference>
<evidence type="ECO:0000313" key="4">
    <source>
        <dbReference type="Proteomes" id="UP000464314"/>
    </source>
</evidence>